<protein>
    <recommendedName>
        <fullName evidence="2">Ig-like domain-containing protein</fullName>
    </recommendedName>
</protein>
<reference evidence="3 4" key="1">
    <citation type="submission" date="2018-05" db="EMBL/GenBank/DDBJ databases">
        <title>Genomic Encyclopedia of Type Strains, Phase IV (KMG-IV): sequencing the most valuable type-strain genomes for metagenomic binning, comparative biology and taxonomic classification.</title>
        <authorList>
            <person name="Goeker M."/>
        </authorList>
    </citation>
    <scope>NUCLEOTIDE SEQUENCE [LARGE SCALE GENOMIC DNA]</scope>
    <source>
        <strain evidence="3 4">DSM 19792</strain>
    </source>
</reference>
<name>A0A318JD37_9BURK</name>
<evidence type="ECO:0000313" key="3">
    <source>
        <dbReference type="EMBL" id="PXX44833.1"/>
    </source>
</evidence>
<feature type="chain" id="PRO_5016442110" description="Ig-like domain-containing protein" evidence="1">
    <location>
        <begin position="20"/>
        <end position="467"/>
    </location>
</feature>
<dbReference type="PROSITE" id="PS51257">
    <property type="entry name" value="PROKAR_LIPOPROTEIN"/>
    <property type="match status" value="1"/>
</dbReference>
<feature type="signal peptide" evidence="1">
    <location>
        <begin position="1"/>
        <end position="19"/>
    </location>
</feature>
<keyword evidence="1" id="KW-0732">Signal</keyword>
<dbReference type="PROSITE" id="PS50835">
    <property type="entry name" value="IG_LIKE"/>
    <property type="match status" value="1"/>
</dbReference>
<dbReference type="EMBL" id="QJKB01000002">
    <property type="protein sequence ID" value="PXX44833.1"/>
    <property type="molecule type" value="Genomic_DNA"/>
</dbReference>
<comment type="caution">
    <text evidence="3">The sequence shown here is derived from an EMBL/GenBank/DDBJ whole genome shotgun (WGS) entry which is preliminary data.</text>
</comment>
<feature type="domain" description="Ig-like" evidence="2">
    <location>
        <begin position="157"/>
        <end position="249"/>
    </location>
</feature>
<dbReference type="InterPro" id="IPR036179">
    <property type="entry name" value="Ig-like_dom_sf"/>
</dbReference>
<gene>
    <name evidence="3" type="ORF">DFR42_10245</name>
</gene>
<dbReference type="AlphaFoldDB" id="A0A318JD37"/>
<dbReference type="OrthoDB" id="8774234at2"/>
<dbReference type="InterPro" id="IPR007110">
    <property type="entry name" value="Ig-like_dom"/>
</dbReference>
<dbReference type="InterPro" id="IPR013783">
    <property type="entry name" value="Ig-like_fold"/>
</dbReference>
<dbReference type="RefSeq" id="WP_110254328.1">
    <property type="nucleotide sequence ID" value="NZ_QJKB01000002.1"/>
</dbReference>
<dbReference type="SUPFAM" id="SSF48726">
    <property type="entry name" value="Immunoglobulin"/>
    <property type="match status" value="1"/>
</dbReference>
<proteinExistence type="predicted"/>
<sequence length="467" mass="47305">MVQQIKTALIVFSSLALLACGGGGSSSSGNSNTGGSSAAPMAIGVPEALTVITGAPLNFTGQASSTVGVITNMYWQVENLTLSANPLASVSNADCKTMQKSSTGTEASCVLQVAPPALLTADATYKLTLNAVDVKGNTIKASTTLLVKQEASTTANPVAKVGSSLTASTGDKVTLTCAGSGGTPAATGEPYSYQWVISDALGTTINLATTDTATTTFTAPVVAVASALKFQCRVTDDKQKVGTATQTVTVTPVVKPTVVPISYSGGVVNAGATITLDGSKSVKYDANGKVDTSTPIFYLWKQKSGPAVEIFNSASSVASTALPKFINSRTAFVFTLNASNSSISPGGFSLDPIAQMDVVFYVDPLPPISLVSYTPTQVVASGGVVTLKVDAPSNTGSNIVYYSWSQVAGPTVFIAGGTTGNAGFVAPTVSSDTVLIFRASGSYQPITVANPATASIDVIVLVQAAPK</sequence>
<dbReference type="Gene3D" id="2.60.40.3010">
    <property type="match status" value="1"/>
</dbReference>
<keyword evidence="4" id="KW-1185">Reference proteome</keyword>
<dbReference type="Gene3D" id="2.60.40.10">
    <property type="entry name" value="Immunoglobulins"/>
    <property type="match status" value="1"/>
</dbReference>
<dbReference type="Proteomes" id="UP000247792">
    <property type="component" value="Unassembled WGS sequence"/>
</dbReference>
<organism evidence="3 4">
    <name type="scientific">Undibacterium pigrum</name>
    <dbReference type="NCBI Taxonomy" id="401470"/>
    <lineage>
        <taxon>Bacteria</taxon>
        <taxon>Pseudomonadati</taxon>
        <taxon>Pseudomonadota</taxon>
        <taxon>Betaproteobacteria</taxon>
        <taxon>Burkholderiales</taxon>
        <taxon>Oxalobacteraceae</taxon>
        <taxon>Undibacterium</taxon>
    </lineage>
</organism>
<evidence type="ECO:0000259" key="2">
    <source>
        <dbReference type="PROSITE" id="PS50835"/>
    </source>
</evidence>
<accession>A0A318JD37</accession>
<evidence type="ECO:0000256" key="1">
    <source>
        <dbReference type="SAM" id="SignalP"/>
    </source>
</evidence>
<evidence type="ECO:0000313" key="4">
    <source>
        <dbReference type="Proteomes" id="UP000247792"/>
    </source>
</evidence>